<evidence type="ECO:0000256" key="10">
    <source>
        <dbReference type="ARBA" id="ARBA00023163"/>
    </source>
</evidence>
<dbReference type="Pfam" id="PF02467">
    <property type="entry name" value="Whib"/>
    <property type="match status" value="1"/>
</dbReference>
<keyword evidence="9" id="KW-1015">Disulfide bond</keyword>
<keyword evidence="10" id="KW-0804">Transcription</keyword>
<dbReference type="AlphaFoldDB" id="A0A6J6GKR9"/>
<evidence type="ECO:0000256" key="8">
    <source>
        <dbReference type="ARBA" id="ARBA00023125"/>
    </source>
</evidence>
<keyword evidence="4" id="KW-0479">Metal-binding</keyword>
<dbReference type="GO" id="GO:0046872">
    <property type="term" value="F:metal ion binding"/>
    <property type="evidence" value="ECO:0007669"/>
    <property type="project" value="UniProtKB-KW"/>
</dbReference>
<dbReference type="PROSITE" id="PS51674">
    <property type="entry name" value="4FE4S_WBL"/>
    <property type="match status" value="1"/>
</dbReference>
<dbReference type="GO" id="GO:0051539">
    <property type="term" value="F:4 iron, 4 sulfur cluster binding"/>
    <property type="evidence" value="ECO:0007669"/>
    <property type="project" value="UniProtKB-KW"/>
</dbReference>
<evidence type="ECO:0000259" key="11">
    <source>
        <dbReference type="PROSITE" id="PS51674"/>
    </source>
</evidence>
<organism evidence="12">
    <name type="scientific">freshwater metagenome</name>
    <dbReference type="NCBI Taxonomy" id="449393"/>
    <lineage>
        <taxon>unclassified sequences</taxon>
        <taxon>metagenomes</taxon>
        <taxon>ecological metagenomes</taxon>
    </lineage>
</organism>
<dbReference type="InterPro" id="IPR034768">
    <property type="entry name" value="4FE4S_WBL"/>
</dbReference>
<keyword evidence="6" id="KW-0411">Iron-sulfur</keyword>
<evidence type="ECO:0000256" key="3">
    <source>
        <dbReference type="ARBA" id="ARBA00022485"/>
    </source>
</evidence>
<evidence type="ECO:0000313" key="13">
    <source>
        <dbReference type="EMBL" id="CAB4667944.1"/>
    </source>
</evidence>
<dbReference type="GO" id="GO:0003677">
    <property type="term" value="F:DNA binding"/>
    <property type="evidence" value="ECO:0007669"/>
    <property type="project" value="UniProtKB-KW"/>
</dbReference>
<dbReference type="PANTHER" id="PTHR38839:SF2">
    <property type="entry name" value="TRANSCRIPTIONAL REGULATOR WHIB7-RELATED"/>
    <property type="match status" value="1"/>
</dbReference>
<evidence type="ECO:0000256" key="2">
    <source>
        <dbReference type="ARBA" id="ARBA00006597"/>
    </source>
</evidence>
<keyword evidence="3" id="KW-0004">4Fe-4S</keyword>
<proteinExistence type="inferred from homology"/>
<reference evidence="12" key="1">
    <citation type="submission" date="2020-05" db="EMBL/GenBank/DDBJ databases">
        <authorList>
            <person name="Chiriac C."/>
            <person name="Salcher M."/>
            <person name="Ghai R."/>
            <person name="Kavagutti S V."/>
        </authorList>
    </citation>
    <scope>NUCLEOTIDE SEQUENCE</scope>
</reference>
<dbReference type="InterPro" id="IPR003482">
    <property type="entry name" value="Whib"/>
</dbReference>
<keyword evidence="7" id="KW-0805">Transcription regulation</keyword>
<dbReference type="GO" id="GO:0045454">
    <property type="term" value="P:cell redox homeostasis"/>
    <property type="evidence" value="ECO:0007669"/>
    <property type="project" value="TreeGrafter"/>
</dbReference>
<sequence>MSVLFSELLVPGWADEKIGLDAVTGTYSDGSSFNLPCHTADPEMYFSEDELAVAEAKSLCGGCPVRAQCLEGALSRKEPAGVWGGELFEDGRVISRKRKAGRPTAIEVAAREVNAPIQKINVQLEVASPSSSQSEREESAA</sequence>
<gene>
    <name evidence="12" type="ORF">UFOPK1795_01238</name>
    <name evidence="13" type="ORF">UFOPK2275_00904</name>
</gene>
<keyword evidence="5" id="KW-0408">Iron</keyword>
<dbReference type="EMBL" id="CAEZUG010000101">
    <property type="protein sequence ID" value="CAB4601827.1"/>
    <property type="molecule type" value="Genomic_DNA"/>
</dbReference>
<evidence type="ECO:0000256" key="4">
    <source>
        <dbReference type="ARBA" id="ARBA00022723"/>
    </source>
</evidence>
<dbReference type="GO" id="GO:0047134">
    <property type="term" value="F:protein-disulfide reductase [NAD(P)H] activity"/>
    <property type="evidence" value="ECO:0007669"/>
    <property type="project" value="TreeGrafter"/>
</dbReference>
<dbReference type="HAMAP" id="MF_01479">
    <property type="entry name" value="WhiB"/>
    <property type="match status" value="1"/>
</dbReference>
<evidence type="ECO:0000256" key="5">
    <source>
        <dbReference type="ARBA" id="ARBA00023004"/>
    </source>
</evidence>
<evidence type="ECO:0000256" key="9">
    <source>
        <dbReference type="ARBA" id="ARBA00023157"/>
    </source>
</evidence>
<comment type="cofactor">
    <cofactor evidence="1">
        <name>[4Fe-4S] cluster</name>
        <dbReference type="ChEBI" id="CHEBI:49883"/>
    </cofactor>
</comment>
<evidence type="ECO:0000256" key="6">
    <source>
        <dbReference type="ARBA" id="ARBA00023014"/>
    </source>
</evidence>
<dbReference type="EMBL" id="CAEZWQ010000111">
    <property type="protein sequence ID" value="CAB4667944.1"/>
    <property type="molecule type" value="Genomic_DNA"/>
</dbReference>
<evidence type="ECO:0000256" key="1">
    <source>
        <dbReference type="ARBA" id="ARBA00001966"/>
    </source>
</evidence>
<accession>A0A6J6GKR9</accession>
<evidence type="ECO:0000256" key="7">
    <source>
        <dbReference type="ARBA" id="ARBA00023015"/>
    </source>
</evidence>
<comment type="similarity">
    <text evidence="2">Belongs to the WhiB family.</text>
</comment>
<name>A0A6J6GKR9_9ZZZZ</name>
<dbReference type="PANTHER" id="PTHR38839">
    <property type="entry name" value="TRANSCRIPTIONAL REGULATOR WHID-RELATED"/>
    <property type="match status" value="1"/>
</dbReference>
<keyword evidence="8" id="KW-0238">DNA-binding</keyword>
<evidence type="ECO:0000313" key="12">
    <source>
        <dbReference type="EMBL" id="CAB4601827.1"/>
    </source>
</evidence>
<protein>
    <submittedName>
        <fullName evidence="12">Unannotated protein</fullName>
    </submittedName>
</protein>
<feature type="domain" description="4Fe-4S Wbl-type" evidence="11">
    <location>
        <begin position="36"/>
        <end position="93"/>
    </location>
</feature>
<dbReference type="GO" id="GO:0045892">
    <property type="term" value="P:negative regulation of DNA-templated transcription"/>
    <property type="evidence" value="ECO:0007669"/>
    <property type="project" value="TreeGrafter"/>
</dbReference>